<feature type="compositionally biased region" description="Polar residues" evidence="1">
    <location>
        <begin position="223"/>
        <end position="232"/>
    </location>
</feature>
<sequence>MAQLEELEARMKSTESVAKMVQDEIMSGFKKARKKQKANQRRSRTYSFEKKLEPSMSSSSGDSSSKETTSSSELDPMVVFYQELQSLDGQEPPTEQRKKSKKGKLSLQGNESARGSRRPSQAKSWRVSGSSAATSSTKTSQYSNTRSSRSQRLGSETREIARTLEKREKKESKSGANGSRRTKGQVGDSKTKFSGGKSLTDIPQVVIKGASNTTNVIDENNILDKSNSSKSGQVVDDKGSSGSIWNTNVSRNTLSGKAYGMNRSCTKGDGKNIIFANSANTTSVETSVQSSKFQESEVLNCHETINDTKNQHSEEESFTGERRRVQLFNKSLPIKFSRESKVCLDKLRKNESSACLAKGKMLNKQFSKVNNYETSESSSLPVGTHTNKPTNVIRTAQTPVDLEKCHLISSINENNITKMRPGNQREALNFLSVYGGFEERSCQPKYEKRAKETGKFVLKQRENKNDSRLVGSKPGSMLKKPVNTLQPSHLGLINKQHTSTMRRLAFKTDKLKVGESDEGGKVVNRPKDMSLIKLDDSRAKRYPLRSTQSSNLTLKTRKQYLSRNFRSPASSKNEKRSPDVTSLPKLPQTRNALPASVTDKAVQSTTSVDLSKMEPRRLLGELCTARRSLRENCLNILASVNLHSQRAPDIAEGGEI</sequence>
<dbReference type="AlphaFoldDB" id="A0AAV4GYA2"/>
<reference evidence="2 3" key="1">
    <citation type="journal article" date="2021" name="Elife">
        <title>Chloroplast acquisition without the gene transfer in kleptoplastic sea slugs, Plakobranchus ocellatus.</title>
        <authorList>
            <person name="Maeda T."/>
            <person name="Takahashi S."/>
            <person name="Yoshida T."/>
            <person name="Shimamura S."/>
            <person name="Takaki Y."/>
            <person name="Nagai Y."/>
            <person name="Toyoda A."/>
            <person name="Suzuki Y."/>
            <person name="Arimoto A."/>
            <person name="Ishii H."/>
            <person name="Satoh N."/>
            <person name="Nishiyama T."/>
            <person name="Hasebe M."/>
            <person name="Maruyama T."/>
            <person name="Minagawa J."/>
            <person name="Obokata J."/>
            <person name="Shigenobu S."/>
        </authorList>
    </citation>
    <scope>NUCLEOTIDE SEQUENCE [LARGE SCALE GENOMIC DNA]</scope>
</reference>
<gene>
    <name evidence="2" type="ORF">ElyMa_006137900</name>
</gene>
<feature type="compositionally biased region" description="Low complexity" evidence="1">
    <location>
        <begin position="55"/>
        <end position="72"/>
    </location>
</feature>
<proteinExistence type="predicted"/>
<dbReference type="Proteomes" id="UP000762676">
    <property type="component" value="Unassembled WGS sequence"/>
</dbReference>
<feature type="compositionally biased region" description="Polar residues" evidence="1">
    <location>
        <begin position="144"/>
        <end position="154"/>
    </location>
</feature>
<feature type="region of interest" description="Disordered" evidence="1">
    <location>
        <begin position="556"/>
        <end position="609"/>
    </location>
</feature>
<feature type="compositionally biased region" description="Basic and acidic residues" evidence="1">
    <location>
        <begin position="155"/>
        <end position="173"/>
    </location>
</feature>
<comment type="caution">
    <text evidence="2">The sequence shown here is derived from an EMBL/GenBank/DDBJ whole genome shotgun (WGS) entry which is preliminary data.</text>
</comment>
<feature type="compositionally biased region" description="Low complexity" evidence="1">
    <location>
        <begin position="124"/>
        <end position="143"/>
    </location>
</feature>
<dbReference type="EMBL" id="BMAT01012322">
    <property type="protein sequence ID" value="GFR89958.1"/>
    <property type="molecule type" value="Genomic_DNA"/>
</dbReference>
<evidence type="ECO:0000313" key="2">
    <source>
        <dbReference type="EMBL" id="GFR89958.1"/>
    </source>
</evidence>
<protein>
    <submittedName>
        <fullName evidence="2">Uncharacterized protein</fullName>
    </submittedName>
</protein>
<name>A0AAV4GYA2_9GAST</name>
<accession>A0AAV4GYA2</accession>
<feature type="region of interest" description="Disordered" evidence="1">
    <location>
        <begin position="29"/>
        <end position="197"/>
    </location>
</feature>
<feature type="compositionally biased region" description="Polar residues" evidence="1">
    <location>
        <begin position="561"/>
        <end position="571"/>
    </location>
</feature>
<keyword evidence="3" id="KW-1185">Reference proteome</keyword>
<feature type="compositionally biased region" description="Basic residues" evidence="1">
    <location>
        <begin position="30"/>
        <end position="44"/>
    </location>
</feature>
<feature type="compositionally biased region" description="Polar residues" evidence="1">
    <location>
        <begin position="110"/>
        <end position="123"/>
    </location>
</feature>
<evidence type="ECO:0000313" key="3">
    <source>
        <dbReference type="Proteomes" id="UP000762676"/>
    </source>
</evidence>
<organism evidence="2 3">
    <name type="scientific">Elysia marginata</name>
    <dbReference type="NCBI Taxonomy" id="1093978"/>
    <lineage>
        <taxon>Eukaryota</taxon>
        <taxon>Metazoa</taxon>
        <taxon>Spiralia</taxon>
        <taxon>Lophotrochozoa</taxon>
        <taxon>Mollusca</taxon>
        <taxon>Gastropoda</taxon>
        <taxon>Heterobranchia</taxon>
        <taxon>Euthyneura</taxon>
        <taxon>Panpulmonata</taxon>
        <taxon>Sacoglossa</taxon>
        <taxon>Placobranchoidea</taxon>
        <taxon>Plakobranchidae</taxon>
        <taxon>Elysia</taxon>
    </lineage>
</organism>
<feature type="region of interest" description="Disordered" evidence="1">
    <location>
        <begin position="223"/>
        <end position="243"/>
    </location>
</feature>
<evidence type="ECO:0000256" key="1">
    <source>
        <dbReference type="SAM" id="MobiDB-lite"/>
    </source>
</evidence>